<dbReference type="VEuPathDB" id="FungiDB:PV06_09494"/>
<feature type="compositionally biased region" description="Polar residues" evidence="1">
    <location>
        <begin position="706"/>
        <end position="717"/>
    </location>
</feature>
<keyword evidence="2" id="KW-0472">Membrane</keyword>
<feature type="signal peptide" evidence="3">
    <location>
        <begin position="1"/>
        <end position="25"/>
    </location>
</feature>
<feature type="region of interest" description="Disordered" evidence="1">
    <location>
        <begin position="855"/>
        <end position="912"/>
    </location>
</feature>
<evidence type="ECO:0000313" key="5">
    <source>
        <dbReference type="EMBL" id="KIW38538.1"/>
    </source>
</evidence>
<keyword evidence="6" id="KW-1185">Reference proteome</keyword>
<dbReference type="RefSeq" id="XP_016258754.1">
    <property type="nucleotide sequence ID" value="XM_016410947.1"/>
</dbReference>
<dbReference type="Proteomes" id="UP000053342">
    <property type="component" value="Unassembled WGS sequence"/>
</dbReference>
<dbReference type="STRING" id="215243.A0A0D2D5V7"/>
<dbReference type="GeneID" id="27361568"/>
<dbReference type="HOGENOM" id="CLU_005543_0_0_1"/>
<feature type="compositionally biased region" description="Polar residues" evidence="1">
    <location>
        <begin position="879"/>
        <end position="890"/>
    </location>
</feature>
<dbReference type="EMBL" id="KN847341">
    <property type="protein sequence ID" value="KIW38538.1"/>
    <property type="molecule type" value="Genomic_DNA"/>
</dbReference>
<feature type="compositionally biased region" description="Low complexity" evidence="1">
    <location>
        <begin position="428"/>
        <end position="446"/>
    </location>
</feature>
<keyword evidence="2" id="KW-0812">Transmembrane</keyword>
<name>A0A0D2D5V7_9EURO</name>
<feature type="compositionally biased region" description="Polar residues" evidence="1">
    <location>
        <begin position="856"/>
        <end position="868"/>
    </location>
</feature>
<keyword evidence="2" id="KW-1133">Transmembrane helix</keyword>
<feature type="compositionally biased region" description="Polar residues" evidence="1">
    <location>
        <begin position="571"/>
        <end position="581"/>
    </location>
</feature>
<dbReference type="Gene3D" id="2.60.40.10">
    <property type="entry name" value="Immunoglobulins"/>
    <property type="match status" value="4"/>
</dbReference>
<feature type="region of interest" description="Disordered" evidence="1">
    <location>
        <begin position="498"/>
        <end position="623"/>
    </location>
</feature>
<feature type="domain" description="Dystroglycan-type cadherin-like" evidence="4">
    <location>
        <begin position="137"/>
        <end position="241"/>
    </location>
</feature>
<dbReference type="InterPro" id="IPR006644">
    <property type="entry name" value="Cadg"/>
</dbReference>
<evidence type="ECO:0000256" key="2">
    <source>
        <dbReference type="SAM" id="Phobius"/>
    </source>
</evidence>
<dbReference type="GO" id="GO:0016020">
    <property type="term" value="C:membrane"/>
    <property type="evidence" value="ECO:0007669"/>
    <property type="project" value="InterPro"/>
</dbReference>
<feature type="region of interest" description="Disordered" evidence="1">
    <location>
        <begin position="740"/>
        <end position="842"/>
    </location>
</feature>
<dbReference type="InterPro" id="IPR013783">
    <property type="entry name" value="Ig-like_fold"/>
</dbReference>
<evidence type="ECO:0000313" key="6">
    <source>
        <dbReference type="Proteomes" id="UP000053342"/>
    </source>
</evidence>
<protein>
    <recommendedName>
        <fullName evidence="4">Dystroglycan-type cadherin-like domain-containing protein</fullName>
    </recommendedName>
</protein>
<keyword evidence="3" id="KW-0732">Signal</keyword>
<feature type="transmembrane region" description="Helical" evidence="2">
    <location>
        <begin position="467"/>
        <end position="488"/>
    </location>
</feature>
<sequence length="928" mass="101011">MTLVEVLMLSKLGLVVSLLVGTALATPQLAFPINAQFPPVAYVSQPYKFEFAVTTFVSTLPQLVYTITDAPKWLVFDSASRVLTGTPLSKDVGTNTFKLTAADSTGEAATTITLIVLSELSVLTTNSPVLPPLKKAGPVSARQSLILHPSQPFEVVFPPETFLGTDSSTNYYAASQIHSPLPSWIQFDPSQLSFKGTSPPLIPPSPAPQTYGFVMMASNIPDFTQAMIQFDIIVNDNALAFTTPVQQYNISSNVRFETPPLRSSLLLNGEAITDGQIANVTTNAPGWLKLDKRQITLSGSPPAAADINVTISVTDTYNDIANTTIQLQHGGHIAMSIGRIASVRINLGQEFSYSVNNSEFAGPGQMTIDLGTMSSWLHFDAQRRILSGYPPLDLPYNTINIPVTFRNVTMDIMGTVDLQPVLMKTKASGTSMSGTQPTSTTTPSKTDISHSTAARPSTNPSRHVTTIILAMLAVACGLLTILCLVLWIMKRRREKIQDVGEQEQEHYLGDNQRGEEATTERAEPPSNTPLPVQLINSQEAGPVPPPNVDLTWKSDVTGRPRHGSPGRANLPSAQAPRSTYTGGPLDNHPVRGSFPNTGALRKQVPPSRQEARNSVPQEPSVSKIDVNKRESLIPVRQLRLQSIIGLPNRRSGAGHGTGVLVYSEADNEHETRTTQTPVESRRTTMVLDSFPNPPHDISRTTKVPPLNNSAGPSLHTSEDSNLTFEVRRQQWHTERARAQLEGGARFSNAGSSFVPRGPRDRTGKHAAARHTKPLSLLSSYEENDRPTSRKPSWSRWSGTGPAAHDAFRSASPLDSLTENLPQPGRCAGFTSAGQFDSAASSDSQWEFEDLVDEDTNGATRQWQTNRKPATTPRLPFDTVPSSRQSTSSEVPPTRPSRARLSDVRRKHASVADGELKTYQSQYGNFRFI</sequence>
<dbReference type="SMART" id="SM00736">
    <property type="entry name" value="CADG"/>
    <property type="match status" value="2"/>
</dbReference>
<dbReference type="AlphaFoldDB" id="A0A0D2D5V7"/>
<feature type="domain" description="Dystroglycan-type cadherin-like" evidence="4">
    <location>
        <begin position="28"/>
        <end position="123"/>
    </location>
</feature>
<feature type="compositionally biased region" description="Basic and acidic residues" evidence="1">
    <location>
        <begin position="498"/>
        <end position="523"/>
    </location>
</feature>
<dbReference type="SUPFAM" id="SSF49313">
    <property type="entry name" value="Cadherin-like"/>
    <property type="match status" value="4"/>
</dbReference>
<proteinExistence type="predicted"/>
<feature type="region of interest" description="Disordered" evidence="1">
    <location>
        <begin position="427"/>
        <end position="460"/>
    </location>
</feature>
<dbReference type="Pfam" id="PF05345">
    <property type="entry name" value="He_PIG"/>
    <property type="match status" value="2"/>
</dbReference>
<feature type="compositionally biased region" description="Polar residues" evidence="1">
    <location>
        <begin position="449"/>
        <end position="460"/>
    </location>
</feature>
<dbReference type="OrthoDB" id="10264738at2759"/>
<gene>
    <name evidence="5" type="ORF">PV06_09494</name>
</gene>
<evidence type="ECO:0000256" key="3">
    <source>
        <dbReference type="SAM" id="SignalP"/>
    </source>
</evidence>
<accession>A0A0D2D5V7</accession>
<feature type="chain" id="PRO_5002255616" description="Dystroglycan-type cadherin-like domain-containing protein" evidence="3">
    <location>
        <begin position="26"/>
        <end position="928"/>
    </location>
</feature>
<evidence type="ECO:0000259" key="4">
    <source>
        <dbReference type="SMART" id="SM00736"/>
    </source>
</evidence>
<dbReference type="GO" id="GO:0005509">
    <property type="term" value="F:calcium ion binding"/>
    <property type="evidence" value="ECO:0007669"/>
    <property type="project" value="InterPro"/>
</dbReference>
<feature type="compositionally biased region" description="Polar residues" evidence="1">
    <location>
        <begin position="831"/>
        <end position="842"/>
    </location>
</feature>
<evidence type="ECO:0000256" key="1">
    <source>
        <dbReference type="SAM" id="MobiDB-lite"/>
    </source>
</evidence>
<dbReference type="InterPro" id="IPR015919">
    <property type="entry name" value="Cadherin-like_sf"/>
</dbReference>
<feature type="region of interest" description="Disordered" evidence="1">
    <location>
        <begin position="686"/>
        <end position="717"/>
    </location>
</feature>
<organism evidence="5 6">
    <name type="scientific">Exophiala oligosperma</name>
    <dbReference type="NCBI Taxonomy" id="215243"/>
    <lineage>
        <taxon>Eukaryota</taxon>
        <taxon>Fungi</taxon>
        <taxon>Dikarya</taxon>
        <taxon>Ascomycota</taxon>
        <taxon>Pezizomycotina</taxon>
        <taxon>Eurotiomycetes</taxon>
        <taxon>Chaetothyriomycetidae</taxon>
        <taxon>Chaetothyriales</taxon>
        <taxon>Herpotrichiellaceae</taxon>
        <taxon>Exophiala</taxon>
    </lineage>
</organism>
<reference evidence="5 6" key="1">
    <citation type="submission" date="2015-01" db="EMBL/GenBank/DDBJ databases">
        <title>The Genome Sequence of Exophiala oligosperma CBS72588.</title>
        <authorList>
            <consortium name="The Broad Institute Genomics Platform"/>
            <person name="Cuomo C."/>
            <person name="de Hoog S."/>
            <person name="Gorbushina A."/>
            <person name="Stielow B."/>
            <person name="Teixiera M."/>
            <person name="Abouelleil A."/>
            <person name="Chapman S.B."/>
            <person name="Priest M."/>
            <person name="Young S.K."/>
            <person name="Wortman J."/>
            <person name="Nusbaum C."/>
            <person name="Birren B."/>
        </authorList>
    </citation>
    <scope>NUCLEOTIDE SEQUENCE [LARGE SCALE GENOMIC DNA]</scope>
    <source>
        <strain evidence="5 6">CBS 72588</strain>
    </source>
</reference>